<dbReference type="Proteomes" id="UP000315471">
    <property type="component" value="Unassembled WGS sequence"/>
</dbReference>
<evidence type="ECO:0000256" key="1">
    <source>
        <dbReference type="SAM" id="MobiDB-lite"/>
    </source>
</evidence>
<reference evidence="2 3" key="1">
    <citation type="submission" date="2019-02" db="EMBL/GenBank/DDBJ databases">
        <title>Deep-cultivation of Planctomycetes and their phenomic and genomic characterization uncovers novel biology.</title>
        <authorList>
            <person name="Wiegand S."/>
            <person name="Jogler M."/>
            <person name="Boedeker C."/>
            <person name="Pinto D."/>
            <person name="Vollmers J."/>
            <person name="Rivas-Marin E."/>
            <person name="Kohn T."/>
            <person name="Peeters S.H."/>
            <person name="Heuer A."/>
            <person name="Rast P."/>
            <person name="Oberbeckmann S."/>
            <person name="Bunk B."/>
            <person name="Jeske O."/>
            <person name="Meyerdierks A."/>
            <person name="Storesund J.E."/>
            <person name="Kallscheuer N."/>
            <person name="Luecker S."/>
            <person name="Lage O.M."/>
            <person name="Pohl T."/>
            <person name="Merkel B.J."/>
            <person name="Hornburger P."/>
            <person name="Mueller R.-W."/>
            <person name="Bruemmer F."/>
            <person name="Labrenz M."/>
            <person name="Spormann A.M."/>
            <person name="Op Den Camp H."/>
            <person name="Overmann J."/>
            <person name="Amann R."/>
            <person name="Jetten M.S.M."/>
            <person name="Mascher T."/>
            <person name="Medema M.H."/>
            <person name="Devos D.P."/>
            <person name="Kaster A.-K."/>
            <person name="Ovreas L."/>
            <person name="Rohde M."/>
            <person name="Galperin M.Y."/>
            <person name="Jogler C."/>
        </authorList>
    </citation>
    <scope>NUCLEOTIDE SEQUENCE [LARGE SCALE GENOMIC DNA]</scope>
    <source>
        <strain evidence="2 3">Q31b</strain>
    </source>
</reference>
<dbReference type="OrthoDB" id="289213at2"/>
<dbReference type="AlphaFoldDB" id="A0A5C6EDU9"/>
<comment type="caution">
    <text evidence="2">The sequence shown here is derived from an EMBL/GenBank/DDBJ whole genome shotgun (WGS) entry which is preliminary data.</text>
</comment>
<organism evidence="2 3">
    <name type="scientific">Novipirellula aureliae</name>
    <dbReference type="NCBI Taxonomy" id="2527966"/>
    <lineage>
        <taxon>Bacteria</taxon>
        <taxon>Pseudomonadati</taxon>
        <taxon>Planctomycetota</taxon>
        <taxon>Planctomycetia</taxon>
        <taxon>Pirellulales</taxon>
        <taxon>Pirellulaceae</taxon>
        <taxon>Novipirellula</taxon>
    </lineage>
</organism>
<gene>
    <name evidence="2" type="ORF">Q31b_09320</name>
</gene>
<name>A0A5C6EDU9_9BACT</name>
<proteinExistence type="predicted"/>
<dbReference type="RefSeq" id="WP_146598404.1">
    <property type="nucleotide sequence ID" value="NZ_SJPY01000001.1"/>
</dbReference>
<accession>A0A5C6EDU9</accession>
<protein>
    <recommendedName>
        <fullName evidence="4">SLA1 homology domain-containing protein</fullName>
    </recommendedName>
</protein>
<feature type="region of interest" description="Disordered" evidence="1">
    <location>
        <begin position="312"/>
        <end position="335"/>
    </location>
</feature>
<evidence type="ECO:0008006" key="4">
    <source>
        <dbReference type="Google" id="ProtNLM"/>
    </source>
</evidence>
<dbReference type="EMBL" id="SJPY01000001">
    <property type="protein sequence ID" value="TWU45756.1"/>
    <property type="molecule type" value="Genomic_DNA"/>
</dbReference>
<keyword evidence="3" id="KW-1185">Reference proteome</keyword>
<feature type="compositionally biased region" description="Acidic residues" evidence="1">
    <location>
        <begin position="312"/>
        <end position="322"/>
    </location>
</feature>
<evidence type="ECO:0000313" key="2">
    <source>
        <dbReference type="EMBL" id="TWU45756.1"/>
    </source>
</evidence>
<sequence>MSNPRIIFIRSLPSQRTPSIATIVWGFLFIFLSVALHASRAQAETWVGLRGNYQVEAELLGIWEDNAILLLGDGRRVSVELTNLRSDSRIQAQKLGNNKASQLQERIVQLKGQVEQANAPAPDPIPSPPAAPAYEPLGSGADAITALQHYETQAASGHALLAAYDSFPPKYRKDIDSLVKAAAEKMDPAAIPSNFAPLYSLGDFVLSHQNYLLSHPRVKSLDDSTESYFRDLLLASAGLLKTAFSPDTLDIESLRSEPFRDWLVARDAKLAPYWKQVAEVMQPVQPSYQLGAARSNSPYGYDEMDDDDMYEYEMDEPMDPDENSNQSGEAEPEGAKEMIVTRSLNENQQTATYQLVDGYWVEKELAENWATRMESLEKSISDQSGIMAMLNNSALSGLSLFVQPKIERLSTIESKAEFHQALDQQLTGVTSVGGILIPFLRSVPILKDWFPEASRSDRDRDFY</sequence>
<evidence type="ECO:0000313" key="3">
    <source>
        <dbReference type="Proteomes" id="UP000315471"/>
    </source>
</evidence>